<feature type="compositionally biased region" description="Basic and acidic residues" evidence="1">
    <location>
        <begin position="138"/>
        <end position="151"/>
    </location>
</feature>
<feature type="compositionally biased region" description="Polar residues" evidence="1">
    <location>
        <begin position="107"/>
        <end position="119"/>
    </location>
</feature>
<dbReference type="EMBL" id="LHPM01000012">
    <property type="protein sequence ID" value="OAL66747.1"/>
    <property type="molecule type" value="Genomic_DNA"/>
</dbReference>
<evidence type="ECO:0000313" key="3">
    <source>
        <dbReference type="Proteomes" id="UP000243015"/>
    </source>
</evidence>
<organism evidence="2 3">
    <name type="scientific">Trichophyton rubrum</name>
    <name type="common">Athlete's foot fungus</name>
    <name type="synonym">Epidermophyton rubrum</name>
    <dbReference type="NCBI Taxonomy" id="5551"/>
    <lineage>
        <taxon>Eukaryota</taxon>
        <taxon>Fungi</taxon>
        <taxon>Dikarya</taxon>
        <taxon>Ascomycota</taxon>
        <taxon>Pezizomycotina</taxon>
        <taxon>Eurotiomycetes</taxon>
        <taxon>Eurotiomycetidae</taxon>
        <taxon>Onygenales</taxon>
        <taxon>Arthrodermataceae</taxon>
        <taxon>Trichophyton</taxon>
    </lineage>
</organism>
<feature type="region of interest" description="Disordered" evidence="1">
    <location>
        <begin position="65"/>
        <end position="162"/>
    </location>
</feature>
<protein>
    <submittedName>
        <fullName evidence="2">Uncharacterized protein</fullName>
    </submittedName>
</protein>
<evidence type="ECO:0000256" key="1">
    <source>
        <dbReference type="SAM" id="MobiDB-lite"/>
    </source>
</evidence>
<feature type="compositionally biased region" description="Basic and acidic residues" evidence="1">
    <location>
        <begin position="95"/>
        <end position="106"/>
    </location>
</feature>
<name>A0A178F5M4_TRIRU</name>
<gene>
    <name evidence="2" type="ORF">A7C99_2140</name>
</gene>
<accession>A0A178F5M4</accession>
<proteinExistence type="predicted"/>
<comment type="caution">
    <text evidence="2">The sequence shown here is derived from an EMBL/GenBank/DDBJ whole genome shotgun (WGS) entry which is preliminary data.</text>
</comment>
<evidence type="ECO:0000313" key="2">
    <source>
        <dbReference type="EMBL" id="OAL66747.1"/>
    </source>
</evidence>
<dbReference type="Proteomes" id="UP000243015">
    <property type="component" value="Unassembled WGS sequence"/>
</dbReference>
<dbReference type="AlphaFoldDB" id="A0A178F5M4"/>
<feature type="region of interest" description="Disordered" evidence="1">
    <location>
        <begin position="1"/>
        <end position="24"/>
    </location>
</feature>
<sequence>MPVTTRRISREQEQEGLRPPFDDEVSECVQLYPHPRRDQAYVGVMDIVGEDGSGSAPCIQTTDLDSITHGSRKPMHEFDSPFLGWTEDQMPIRTYGKEEPNPEETRTQQPHLQVITPRTQSDRDSLVNPERVPATAENIREPRRRAMECNKGRMPGLDTKVT</sequence>
<reference evidence="2 3" key="1">
    <citation type="submission" date="2016-05" db="EMBL/GenBank/DDBJ databases">
        <title>Genome sequencing of Trichophyton rubrum CMCC(F)T1i isolated from hair.</title>
        <authorList>
            <person name="Zhan P."/>
            <person name="Tao Y."/>
            <person name="Liu W."/>
        </authorList>
    </citation>
    <scope>NUCLEOTIDE SEQUENCE [LARGE SCALE GENOMIC DNA]</scope>
    <source>
        <strain evidence="3">CMCC(F)T1i</strain>
    </source>
</reference>
<dbReference type="VEuPathDB" id="FungiDB:TERG_04367"/>